<dbReference type="InterPro" id="IPR025196">
    <property type="entry name" value="DUF4126"/>
</dbReference>
<keyword evidence="1" id="KW-0472">Membrane</keyword>
<feature type="transmembrane region" description="Helical" evidence="1">
    <location>
        <begin position="150"/>
        <end position="178"/>
    </location>
</feature>
<evidence type="ECO:0000256" key="1">
    <source>
        <dbReference type="SAM" id="Phobius"/>
    </source>
</evidence>
<accession>A0A2D2B3L9</accession>
<dbReference type="KEGG" id="cmb:CSW64_03210"/>
<dbReference type="OrthoDB" id="288613at2"/>
<dbReference type="EMBL" id="CP024201">
    <property type="protein sequence ID" value="ATQ44855.1"/>
    <property type="molecule type" value="Genomic_DNA"/>
</dbReference>
<evidence type="ECO:0000313" key="3">
    <source>
        <dbReference type="EMBL" id="ATQ44855.1"/>
    </source>
</evidence>
<dbReference type="Pfam" id="PF13548">
    <property type="entry name" value="DUF4126"/>
    <property type="match status" value="1"/>
</dbReference>
<protein>
    <recommendedName>
        <fullName evidence="2">DUF4126 domain-containing protein</fullName>
    </recommendedName>
</protein>
<keyword evidence="4" id="KW-1185">Reference proteome</keyword>
<dbReference type="AlphaFoldDB" id="A0A2D2B3L9"/>
<proteinExistence type="predicted"/>
<feature type="transmembrane region" description="Helical" evidence="1">
    <location>
        <begin position="88"/>
        <end position="113"/>
    </location>
</feature>
<keyword evidence="1" id="KW-1133">Transmembrane helix</keyword>
<gene>
    <name evidence="3" type="ORF">CSW64_03210</name>
</gene>
<evidence type="ECO:0000313" key="4">
    <source>
        <dbReference type="Proteomes" id="UP000228945"/>
    </source>
</evidence>
<feature type="domain" description="DUF4126" evidence="2">
    <location>
        <begin position="9"/>
        <end position="182"/>
    </location>
</feature>
<sequence>MQTWILPALLGLGLAAATGLRAFLPLLLLSIAARFGLFGVELNGQTAWLGSNAAIVALAIATALELAADKVPVLDHALSAVGTVVRPLAAILAAGSVFAGVDPMIAAVAGIVIGAPTALAFHAAQSGTRVASTATTGGLANPLVSFVEDALAFVTVLIALAAPLLVPIVLIALLWLIWRLVKAVRRRLFPSPQPASSGLANPRDGPSG</sequence>
<evidence type="ECO:0000259" key="2">
    <source>
        <dbReference type="Pfam" id="PF13548"/>
    </source>
</evidence>
<keyword evidence="1" id="KW-0812">Transmembrane</keyword>
<name>A0A2D2B3L9_9CAUL</name>
<reference evidence="3 4" key="1">
    <citation type="submission" date="2017-10" db="EMBL/GenBank/DDBJ databases">
        <title>Genome sequence of Caulobacter mirabilis FWC38.</title>
        <authorList>
            <person name="Fiebig A."/>
            <person name="Crosson S."/>
        </authorList>
    </citation>
    <scope>NUCLEOTIDE SEQUENCE [LARGE SCALE GENOMIC DNA]</scope>
    <source>
        <strain evidence="3 4">FWC 38</strain>
    </source>
</reference>
<feature type="transmembrane region" description="Helical" evidence="1">
    <location>
        <begin position="46"/>
        <end position="67"/>
    </location>
</feature>
<organism evidence="3 4">
    <name type="scientific">Caulobacter mirabilis</name>
    <dbReference type="NCBI Taxonomy" id="69666"/>
    <lineage>
        <taxon>Bacteria</taxon>
        <taxon>Pseudomonadati</taxon>
        <taxon>Pseudomonadota</taxon>
        <taxon>Alphaproteobacteria</taxon>
        <taxon>Caulobacterales</taxon>
        <taxon>Caulobacteraceae</taxon>
        <taxon>Caulobacter</taxon>
    </lineage>
</organism>
<dbReference type="Proteomes" id="UP000228945">
    <property type="component" value="Chromosome"/>
</dbReference>